<accession>A0AA88YKN9</accession>
<feature type="compositionally biased region" description="Basic and acidic residues" evidence="1">
    <location>
        <begin position="18"/>
        <end position="27"/>
    </location>
</feature>
<sequence>MEDNVQVEQAESSGIDSVKPRKVDKLGRVRPATYSCKKNPPKKIKSFTQSTEYEPQESTVQDIQFPEENELDDSQDGNSFSTESLETSEANYFDEEAIQLESAELNVTSN</sequence>
<feature type="compositionally biased region" description="Polar residues" evidence="1">
    <location>
        <begin position="46"/>
        <end position="62"/>
    </location>
</feature>
<organism evidence="2 3">
    <name type="scientific">Pinctada imbricata</name>
    <name type="common">Atlantic pearl-oyster</name>
    <name type="synonym">Pinctada martensii</name>
    <dbReference type="NCBI Taxonomy" id="66713"/>
    <lineage>
        <taxon>Eukaryota</taxon>
        <taxon>Metazoa</taxon>
        <taxon>Spiralia</taxon>
        <taxon>Lophotrochozoa</taxon>
        <taxon>Mollusca</taxon>
        <taxon>Bivalvia</taxon>
        <taxon>Autobranchia</taxon>
        <taxon>Pteriomorphia</taxon>
        <taxon>Pterioida</taxon>
        <taxon>Pterioidea</taxon>
        <taxon>Pteriidae</taxon>
        <taxon>Pinctada</taxon>
    </lineage>
</organism>
<gene>
    <name evidence="2" type="ORF">FSP39_002945</name>
</gene>
<evidence type="ECO:0000313" key="2">
    <source>
        <dbReference type="EMBL" id="KAK3106919.1"/>
    </source>
</evidence>
<evidence type="ECO:0000256" key="1">
    <source>
        <dbReference type="SAM" id="MobiDB-lite"/>
    </source>
</evidence>
<reference evidence="2" key="1">
    <citation type="submission" date="2019-08" db="EMBL/GenBank/DDBJ databases">
        <title>The improved chromosome-level genome for the pearl oyster Pinctada fucata martensii using PacBio sequencing and Hi-C.</title>
        <authorList>
            <person name="Zheng Z."/>
        </authorList>
    </citation>
    <scope>NUCLEOTIDE SEQUENCE</scope>
    <source>
        <strain evidence="2">ZZ-2019</strain>
        <tissue evidence="2">Adductor muscle</tissue>
    </source>
</reference>
<feature type="region of interest" description="Disordered" evidence="1">
    <location>
        <begin position="1"/>
        <end position="90"/>
    </location>
</feature>
<feature type="compositionally biased region" description="Polar residues" evidence="1">
    <location>
        <begin position="1"/>
        <end position="15"/>
    </location>
</feature>
<feature type="compositionally biased region" description="Acidic residues" evidence="1">
    <location>
        <begin position="65"/>
        <end position="75"/>
    </location>
</feature>
<comment type="caution">
    <text evidence="2">The sequence shown here is derived from an EMBL/GenBank/DDBJ whole genome shotgun (WGS) entry which is preliminary data.</text>
</comment>
<evidence type="ECO:0000313" key="3">
    <source>
        <dbReference type="Proteomes" id="UP001186944"/>
    </source>
</evidence>
<dbReference type="EMBL" id="VSWD01000002">
    <property type="protein sequence ID" value="KAK3106919.1"/>
    <property type="molecule type" value="Genomic_DNA"/>
</dbReference>
<keyword evidence="3" id="KW-1185">Reference proteome</keyword>
<dbReference type="Proteomes" id="UP001186944">
    <property type="component" value="Unassembled WGS sequence"/>
</dbReference>
<proteinExistence type="predicted"/>
<protein>
    <submittedName>
        <fullName evidence="2">Uncharacterized protein</fullName>
    </submittedName>
</protein>
<dbReference type="AlphaFoldDB" id="A0AA88YKN9"/>
<feature type="compositionally biased region" description="Polar residues" evidence="1">
    <location>
        <begin position="76"/>
        <end position="90"/>
    </location>
</feature>
<name>A0AA88YKN9_PINIB</name>